<dbReference type="RefSeq" id="WP_170146903.1">
    <property type="nucleotide sequence ID" value="NZ_RAPK01000009.1"/>
</dbReference>
<dbReference type="GO" id="GO:0043138">
    <property type="term" value="F:3'-5' DNA helicase activity"/>
    <property type="evidence" value="ECO:0007669"/>
    <property type="project" value="TreeGrafter"/>
</dbReference>
<dbReference type="GO" id="GO:0016787">
    <property type="term" value="F:hydrolase activity"/>
    <property type="evidence" value="ECO:0007669"/>
    <property type="project" value="UniProtKB-KW"/>
</dbReference>
<accession>A0A419V336</accession>
<dbReference type="Gene3D" id="3.40.50.300">
    <property type="entry name" value="P-loop containing nucleotide triphosphate hydrolases"/>
    <property type="match status" value="2"/>
</dbReference>
<dbReference type="SUPFAM" id="SSF52540">
    <property type="entry name" value="P-loop containing nucleoside triphosphate hydrolases"/>
    <property type="match status" value="1"/>
</dbReference>
<dbReference type="GO" id="GO:0030894">
    <property type="term" value="C:replisome"/>
    <property type="evidence" value="ECO:0007669"/>
    <property type="project" value="TreeGrafter"/>
</dbReference>
<dbReference type="PROSITE" id="PS51192">
    <property type="entry name" value="HELICASE_ATP_BIND_1"/>
    <property type="match status" value="1"/>
</dbReference>
<organism evidence="9 10">
    <name type="scientific">Sinobaca qinghaiensis</name>
    <dbReference type="NCBI Taxonomy" id="342944"/>
    <lineage>
        <taxon>Bacteria</taxon>
        <taxon>Bacillati</taxon>
        <taxon>Bacillota</taxon>
        <taxon>Bacilli</taxon>
        <taxon>Bacillales</taxon>
        <taxon>Sporolactobacillaceae</taxon>
        <taxon>Sinobaca</taxon>
    </lineage>
</organism>
<dbReference type="InterPro" id="IPR027417">
    <property type="entry name" value="P-loop_NTPase"/>
</dbReference>
<dbReference type="Proteomes" id="UP000285120">
    <property type="component" value="Unassembled WGS sequence"/>
</dbReference>
<dbReference type="Pfam" id="PF00271">
    <property type="entry name" value="Helicase_C"/>
    <property type="match status" value="1"/>
</dbReference>
<dbReference type="InterPro" id="IPR004589">
    <property type="entry name" value="DNA_helicase_ATP-dep_RecQ"/>
</dbReference>
<evidence type="ECO:0000256" key="1">
    <source>
        <dbReference type="ARBA" id="ARBA00022741"/>
    </source>
</evidence>
<dbReference type="Pfam" id="PF16124">
    <property type="entry name" value="RecQ_Zn_bind"/>
    <property type="match status" value="1"/>
</dbReference>
<dbReference type="SMART" id="SM00487">
    <property type="entry name" value="DEXDc"/>
    <property type="match status" value="1"/>
</dbReference>
<dbReference type="EMBL" id="RAPK01000009">
    <property type="protein sequence ID" value="RKD72884.1"/>
    <property type="molecule type" value="Genomic_DNA"/>
</dbReference>
<evidence type="ECO:0000256" key="3">
    <source>
        <dbReference type="ARBA" id="ARBA00022806"/>
    </source>
</evidence>
<dbReference type="AlphaFoldDB" id="A0A419V336"/>
<keyword evidence="10" id="KW-1185">Reference proteome</keyword>
<dbReference type="InterPro" id="IPR001650">
    <property type="entry name" value="Helicase_C-like"/>
</dbReference>
<evidence type="ECO:0000313" key="10">
    <source>
        <dbReference type="Proteomes" id="UP000285120"/>
    </source>
</evidence>
<evidence type="ECO:0000256" key="5">
    <source>
        <dbReference type="ARBA" id="ARBA00044535"/>
    </source>
</evidence>
<comment type="caution">
    <text evidence="9">The sequence shown here is derived from an EMBL/GenBank/DDBJ whole genome shotgun (WGS) entry which is preliminary data.</text>
</comment>
<keyword evidence="4" id="KW-0067">ATP-binding</keyword>
<keyword evidence="3 9" id="KW-0347">Helicase</keyword>
<dbReference type="CDD" id="cd17920">
    <property type="entry name" value="DEXHc_RecQ"/>
    <property type="match status" value="1"/>
</dbReference>
<dbReference type="GO" id="GO:0003676">
    <property type="term" value="F:nucleic acid binding"/>
    <property type="evidence" value="ECO:0007669"/>
    <property type="project" value="InterPro"/>
</dbReference>
<dbReference type="InterPro" id="IPR014001">
    <property type="entry name" value="Helicase_ATP-bd"/>
</dbReference>
<feature type="domain" description="Helicase ATP-binding" evidence="7">
    <location>
        <begin position="24"/>
        <end position="191"/>
    </location>
</feature>
<feature type="domain" description="Helicase C-terminal" evidence="8">
    <location>
        <begin position="215"/>
        <end position="365"/>
    </location>
</feature>
<evidence type="ECO:0000256" key="4">
    <source>
        <dbReference type="ARBA" id="ARBA00022840"/>
    </source>
</evidence>
<dbReference type="GO" id="GO:0043590">
    <property type="term" value="C:bacterial nucleoid"/>
    <property type="evidence" value="ECO:0007669"/>
    <property type="project" value="TreeGrafter"/>
</dbReference>
<dbReference type="NCBIfam" id="TIGR00614">
    <property type="entry name" value="recQ_fam"/>
    <property type="match status" value="1"/>
</dbReference>
<name>A0A419V336_9BACL</name>
<evidence type="ECO:0000256" key="6">
    <source>
        <dbReference type="ARBA" id="ARBA00044550"/>
    </source>
</evidence>
<dbReference type="PROSITE" id="PS51194">
    <property type="entry name" value="HELICASE_CTER"/>
    <property type="match status" value="1"/>
</dbReference>
<dbReference type="Pfam" id="PF00270">
    <property type="entry name" value="DEAD"/>
    <property type="match status" value="1"/>
</dbReference>
<gene>
    <name evidence="9" type="ORF">ATL39_2080</name>
</gene>
<dbReference type="FunFam" id="3.40.50.300:FF:001389">
    <property type="entry name" value="ATP-dependent DNA helicase RecQ"/>
    <property type="match status" value="1"/>
</dbReference>
<keyword evidence="1" id="KW-0547">Nucleotide-binding</keyword>
<dbReference type="PANTHER" id="PTHR13710">
    <property type="entry name" value="DNA HELICASE RECQ FAMILY MEMBER"/>
    <property type="match status" value="1"/>
</dbReference>
<dbReference type="GO" id="GO:0005524">
    <property type="term" value="F:ATP binding"/>
    <property type="evidence" value="ECO:0007669"/>
    <property type="project" value="UniProtKB-KW"/>
</dbReference>
<proteinExistence type="predicted"/>
<dbReference type="InterPro" id="IPR032284">
    <property type="entry name" value="RecQ_Zn-bd"/>
</dbReference>
<dbReference type="GO" id="GO:0006281">
    <property type="term" value="P:DNA repair"/>
    <property type="evidence" value="ECO:0007669"/>
    <property type="project" value="TreeGrafter"/>
</dbReference>
<keyword evidence="2" id="KW-0378">Hydrolase</keyword>
<evidence type="ECO:0000313" key="9">
    <source>
        <dbReference type="EMBL" id="RKD72884.1"/>
    </source>
</evidence>
<protein>
    <recommendedName>
        <fullName evidence="5">ATP-dependent DNA helicase RecQ</fullName>
    </recommendedName>
    <alternativeName>
        <fullName evidence="6">DNA 3'-5' helicase RecQ</fullName>
    </alternativeName>
</protein>
<dbReference type="GO" id="GO:0005737">
    <property type="term" value="C:cytoplasm"/>
    <property type="evidence" value="ECO:0007669"/>
    <property type="project" value="TreeGrafter"/>
</dbReference>
<dbReference type="GO" id="GO:0006310">
    <property type="term" value="P:DNA recombination"/>
    <property type="evidence" value="ECO:0007669"/>
    <property type="project" value="InterPro"/>
</dbReference>
<evidence type="ECO:0000259" key="8">
    <source>
        <dbReference type="PROSITE" id="PS51194"/>
    </source>
</evidence>
<dbReference type="GO" id="GO:0009378">
    <property type="term" value="F:four-way junction helicase activity"/>
    <property type="evidence" value="ECO:0007669"/>
    <property type="project" value="TreeGrafter"/>
</dbReference>
<dbReference type="InterPro" id="IPR011545">
    <property type="entry name" value="DEAD/DEAH_box_helicase_dom"/>
</dbReference>
<evidence type="ECO:0000256" key="2">
    <source>
        <dbReference type="ARBA" id="ARBA00022801"/>
    </source>
</evidence>
<dbReference type="PANTHER" id="PTHR13710:SF84">
    <property type="entry name" value="ATP-DEPENDENT DNA HELICASE RECS-RELATED"/>
    <property type="match status" value="1"/>
</dbReference>
<sequence>MNLQYELKKYFGYDSFRNSQETIIRSLLQKEDVLAIMATGSGKSICYQLPAYLQPGLTVVVSPLLSLMENQMQEMQQKQMKQVDMYNSFLSFSEKENVLRNLSALKILFISPESLQLDKVKRALGSVTVSLLAVDEAHCISQWGHEFRTDYLKIKEIRKDIGSPTVLAVTATAAPSVQEDIVNQLEMKKPLIVKESTNRPNISIHVKKTNSDEEKNNELLRTINHSPDPGMVYFSSRAAAEQMSAFLEIHTNKRVSAYHGGMLQEDRILVQQQFLQDELDVVCCTNAFGMGINKPDVRYVIHYHYPKDLESYVQEIGRAGRDGKRSSALLLYKEDDIYLPRFFIEMEFPAEEEIDWLVSHITKGPEISEASLEESAVNRGWEENHIRFFLHYYREWKKGPGGPLADKIKEVKERRTIWKQQKLKSMEEWLQVSTCRREALLHYFGETLQEKPEHCCDLCEAHWVAAATAQKREKRKVFELSWKKRLEDLLLTKESGSAKGEKG</sequence>
<evidence type="ECO:0000259" key="7">
    <source>
        <dbReference type="PROSITE" id="PS51192"/>
    </source>
</evidence>
<dbReference type="SMART" id="SM00490">
    <property type="entry name" value="HELICc"/>
    <property type="match status" value="1"/>
</dbReference>
<reference evidence="9 10" key="1">
    <citation type="submission" date="2018-09" db="EMBL/GenBank/DDBJ databases">
        <title>Genomic Encyclopedia of Archaeal and Bacterial Type Strains, Phase II (KMG-II): from individual species to whole genera.</title>
        <authorList>
            <person name="Goeker M."/>
        </authorList>
    </citation>
    <scope>NUCLEOTIDE SEQUENCE [LARGE SCALE GENOMIC DNA]</scope>
    <source>
        <strain evidence="9 10">DSM 17008</strain>
    </source>
</reference>